<dbReference type="PANTHER" id="PTHR43398">
    <property type="entry name" value="DOLICHOL-PHOSPHATE MANNOSYLTRANSFERASE SUBUNIT 1"/>
    <property type="match status" value="1"/>
</dbReference>
<keyword evidence="2 5" id="KW-0328">Glycosyltransferase</keyword>
<dbReference type="InterPro" id="IPR029044">
    <property type="entry name" value="Nucleotide-diphossugar_trans"/>
</dbReference>
<dbReference type="Proteomes" id="UP000316196">
    <property type="component" value="Unassembled WGS sequence"/>
</dbReference>
<gene>
    <name evidence="5" type="ORF">FB460_0143</name>
</gene>
<evidence type="ECO:0000313" key="5">
    <source>
        <dbReference type="EMBL" id="TQL62369.1"/>
    </source>
</evidence>
<comment type="similarity">
    <text evidence="1">Belongs to the glycosyltransferase 2 family.</text>
</comment>
<dbReference type="FunFam" id="3.90.550.10:FF:000122">
    <property type="entry name" value="Dolichol-phosphate mannosyltransferase subunit 1"/>
    <property type="match status" value="1"/>
</dbReference>
<comment type="caution">
    <text evidence="5">The sequence shown here is derived from an EMBL/GenBank/DDBJ whole genome shotgun (WGS) entry which is preliminary data.</text>
</comment>
<protein>
    <submittedName>
        <fullName evidence="5">Dolichol-phosphate mannosyltransferase</fullName>
    </submittedName>
</protein>
<organism evidence="5 6">
    <name type="scientific">Propioniferax innocua</name>
    <dbReference type="NCBI Taxonomy" id="1753"/>
    <lineage>
        <taxon>Bacteria</taxon>
        <taxon>Bacillati</taxon>
        <taxon>Actinomycetota</taxon>
        <taxon>Actinomycetes</taxon>
        <taxon>Propionibacteriales</taxon>
        <taxon>Propionibacteriaceae</taxon>
        <taxon>Propioniferax</taxon>
    </lineage>
</organism>
<dbReference type="InterPro" id="IPR001173">
    <property type="entry name" value="Glyco_trans_2-like"/>
</dbReference>
<dbReference type="SUPFAM" id="SSF53448">
    <property type="entry name" value="Nucleotide-diphospho-sugar transferases"/>
    <property type="match status" value="1"/>
</dbReference>
<dbReference type="Pfam" id="PF00535">
    <property type="entry name" value="Glycos_transf_2"/>
    <property type="match status" value="1"/>
</dbReference>
<sequence length="262" mass="29049">MDETLTTTDSDTTTESPLGTVLVIIPTFNERENIPLITARLRAAVPNAHILVADDNSPDGTGEIADELAENDENVHVLHREGKQGLGAAYIAGFAWGLENGYGVLVEHDADGSHQPEQLPDLLAALENADMVKGSRYVKGGSTVNWPKYREMISRCGGLWTWICLGINIKDPTGGFNAFRAATLRAIDFESVQSAGYCFQIDLTWRTISRGMKVVEVPIEFKEREFGTSKMNQSIILEAFWQVAKWGAEHRVKQIKGLFKRR</sequence>
<dbReference type="RefSeq" id="WP_425466942.1">
    <property type="nucleotide sequence ID" value="NZ_BAAAMD010000003.1"/>
</dbReference>
<dbReference type="PANTHER" id="PTHR43398:SF1">
    <property type="entry name" value="DOLICHOL-PHOSPHATE MANNOSYLTRANSFERASE SUBUNIT 1"/>
    <property type="match status" value="1"/>
</dbReference>
<proteinExistence type="inferred from homology"/>
<evidence type="ECO:0000256" key="2">
    <source>
        <dbReference type="ARBA" id="ARBA00022676"/>
    </source>
</evidence>
<evidence type="ECO:0000313" key="6">
    <source>
        <dbReference type="Proteomes" id="UP000316196"/>
    </source>
</evidence>
<dbReference type="InterPro" id="IPR039528">
    <property type="entry name" value="DPM1-like"/>
</dbReference>
<dbReference type="AlphaFoldDB" id="A0A542ZQ53"/>
<keyword evidence="6" id="KW-1185">Reference proteome</keyword>
<evidence type="ECO:0000256" key="1">
    <source>
        <dbReference type="ARBA" id="ARBA00006739"/>
    </source>
</evidence>
<evidence type="ECO:0000259" key="4">
    <source>
        <dbReference type="Pfam" id="PF00535"/>
    </source>
</evidence>
<dbReference type="GO" id="GO:0009247">
    <property type="term" value="P:glycolipid biosynthetic process"/>
    <property type="evidence" value="ECO:0007669"/>
    <property type="project" value="TreeGrafter"/>
</dbReference>
<dbReference type="GO" id="GO:0004582">
    <property type="term" value="F:dolichyl-phosphate beta-D-mannosyltransferase activity"/>
    <property type="evidence" value="ECO:0007669"/>
    <property type="project" value="InterPro"/>
</dbReference>
<keyword evidence="3 5" id="KW-0808">Transferase</keyword>
<accession>A0A542ZQ53</accession>
<reference evidence="5 6" key="1">
    <citation type="submission" date="2019-06" db="EMBL/GenBank/DDBJ databases">
        <title>Sequencing the genomes of 1000 actinobacteria strains.</title>
        <authorList>
            <person name="Klenk H.-P."/>
        </authorList>
    </citation>
    <scope>NUCLEOTIDE SEQUENCE [LARGE SCALE GENOMIC DNA]</scope>
    <source>
        <strain evidence="5 6">DSM 8251</strain>
    </source>
</reference>
<feature type="domain" description="Glycosyltransferase 2-like" evidence="4">
    <location>
        <begin position="23"/>
        <end position="184"/>
    </location>
</feature>
<dbReference type="EMBL" id="VFOR01000001">
    <property type="protein sequence ID" value="TQL62369.1"/>
    <property type="molecule type" value="Genomic_DNA"/>
</dbReference>
<dbReference type="Gene3D" id="3.90.550.10">
    <property type="entry name" value="Spore Coat Polysaccharide Biosynthesis Protein SpsA, Chain A"/>
    <property type="match status" value="1"/>
</dbReference>
<dbReference type="GO" id="GO:0016020">
    <property type="term" value="C:membrane"/>
    <property type="evidence" value="ECO:0007669"/>
    <property type="project" value="GOC"/>
</dbReference>
<dbReference type="CDD" id="cd06442">
    <property type="entry name" value="DPM1_like"/>
    <property type="match status" value="1"/>
</dbReference>
<evidence type="ECO:0000256" key="3">
    <source>
        <dbReference type="ARBA" id="ARBA00022679"/>
    </source>
</evidence>
<name>A0A542ZQ53_9ACTN</name>